<keyword evidence="1" id="KW-0732">Signal</keyword>
<accession>A0ABP7NB63</accession>
<gene>
    <name evidence="2" type="ORF">GCM10022277_42210</name>
</gene>
<sequence length="113" mass="12437">MKFLLILLLSLTANAYAAPVDKSTQENLVLVGQVDVFTEDHLVLSDRFVPVSKLINCFDKKGKKLVSCSSISTGSWVEVNLLLGKNIANSQVIEMKSISASEGKRRLKELNND</sequence>
<dbReference type="Proteomes" id="UP001501565">
    <property type="component" value="Unassembled WGS sequence"/>
</dbReference>
<comment type="caution">
    <text evidence="2">The sequence shown here is derived from an EMBL/GenBank/DDBJ whole genome shotgun (WGS) entry which is preliminary data.</text>
</comment>
<dbReference type="RefSeq" id="WP_344800641.1">
    <property type="nucleotide sequence ID" value="NZ_BAABBN010000015.1"/>
</dbReference>
<protein>
    <submittedName>
        <fullName evidence="2">Uncharacterized protein</fullName>
    </submittedName>
</protein>
<evidence type="ECO:0000256" key="1">
    <source>
        <dbReference type="SAM" id="SignalP"/>
    </source>
</evidence>
<evidence type="ECO:0000313" key="3">
    <source>
        <dbReference type="Proteomes" id="UP001501565"/>
    </source>
</evidence>
<organism evidence="2 3">
    <name type="scientific">Litoribacillus peritrichatus</name>
    <dbReference type="NCBI Taxonomy" id="718191"/>
    <lineage>
        <taxon>Bacteria</taxon>
        <taxon>Pseudomonadati</taxon>
        <taxon>Pseudomonadota</taxon>
        <taxon>Gammaproteobacteria</taxon>
        <taxon>Oceanospirillales</taxon>
        <taxon>Oceanospirillaceae</taxon>
        <taxon>Litoribacillus</taxon>
    </lineage>
</organism>
<proteinExistence type="predicted"/>
<evidence type="ECO:0000313" key="2">
    <source>
        <dbReference type="EMBL" id="GAA3941864.1"/>
    </source>
</evidence>
<reference evidence="3" key="1">
    <citation type="journal article" date="2019" name="Int. J. Syst. Evol. Microbiol.">
        <title>The Global Catalogue of Microorganisms (GCM) 10K type strain sequencing project: providing services to taxonomists for standard genome sequencing and annotation.</title>
        <authorList>
            <consortium name="The Broad Institute Genomics Platform"/>
            <consortium name="The Broad Institute Genome Sequencing Center for Infectious Disease"/>
            <person name="Wu L."/>
            <person name="Ma J."/>
        </authorList>
    </citation>
    <scope>NUCLEOTIDE SEQUENCE [LARGE SCALE GENOMIC DNA]</scope>
    <source>
        <strain evidence="3">JCM 17551</strain>
    </source>
</reference>
<name>A0ABP7NB63_9GAMM</name>
<feature type="signal peptide" evidence="1">
    <location>
        <begin position="1"/>
        <end position="17"/>
    </location>
</feature>
<feature type="chain" id="PRO_5045558890" evidence="1">
    <location>
        <begin position="18"/>
        <end position="113"/>
    </location>
</feature>
<keyword evidence="3" id="KW-1185">Reference proteome</keyword>
<dbReference type="EMBL" id="BAABBN010000015">
    <property type="protein sequence ID" value="GAA3941864.1"/>
    <property type="molecule type" value="Genomic_DNA"/>
</dbReference>